<name>A0AAD8PPB3_9PEZI</name>
<protein>
    <submittedName>
        <fullName evidence="2">Uncharacterized protein</fullName>
    </submittedName>
</protein>
<dbReference type="Proteomes" id="UP001230504">
    <property type="component" value="Unassembled WGS sequence"/>
</dbReference>
<keyword evidence="3" id="KW-1185">Reference proteome</keyword>
<dbReference type="AlphaFoldDB" id="A0AAD8PPB3"/>
<accession>A0AAD8PPB3</accession>
<gene>
    <name evidence="2" type="ORF">LY79DRAFT_567357</name>
</gene>
<dbReference type="RefSeq" id="XP_060409474.1">
    <property type="nucleotide sequence ID" value="XM_060558888.1"/>
</dbReference>
<evidence type="ECO:0000256" key="1">
    <source>
        <dbReference type="SAM" id="MobiDB-lite"/>
    </source>
</evidence>
<feature type="compositionally biased region" description="Polar residues" evidence="1">
    <location>
        <begin position="70"/>
        <end position="81"/>
    </location>
</feature>
<organism evidence="2 3">
    <name type="scientific">Colletotrichum navitas</name>
    <dbReference type="NCBI Taxonomy" id="681940"/>
    <lineage>
        <taxon>Eukaryota</taxon>
        <taxon>Fungi</taxon>
        <taxon>Dikarya</taxon>
        <taxon>Ascomycota</taxon>
        <taxon>Pezizomycotina</taxon>
        <taxon>Sordariomycetes</taxon>
        <taxon>Hypocreomycetidae</taxon>
        <taxon>Glomerellales</taxon>
        <taxon>Glomerellaceae</taxon>
        <taxon>Colletotrichum</taxon>
        <taxon>Colletotrichum graminicola species complex</taxon>
    </lineage>
</organism>
<feature type="region of interest" description="Disordered" evidence="1">
    <location>
        <begin position="39"/>
        <end position="98"/>
    </location>
</feature>
<dbReference type="EMBL" id="JAHLJV010000083">
    <property type="protein sequence ID" value="KAK1573910.1"/>
    <property type="molecule type" value="Genomic_DNA"/>
</dbReference>
<sequence>MLCVECISFMAGRYQFVERMITENLRVDIIVLCHDKAGHPKHKRFTSGESKETRAHRDGDRVGSEDESAGRNTWKNKSGDGTSDFRRAHPAGPRLLTA</sequence>
<feature type="compositionally biased region" description="Basic and acidic residues" evidence="1">
    <location>
        <begin position="49"/>
        <end position="64"/>
    </location>
</feature>
<evidence type="ECO:0000313" key="2">
    <source>
        <dbReference type="EMBL" id="KAK1573910.1"/>
    </source>
</evidence>
<proteinExistence type="predicted"/>
<comment type="caution">
    <text evidence="2">The sequence shown here is derived from an EMBL/GenBank/DDBJ whole genome shotgun (WGS) entry which is preliminary data.</text>
</comment>
<dbReference type="GeneID" id="85443128"/>
<reference evidence="2" key="1">
    <citation type="submission" date="2021-06" db="EMBL/GenBank/DDBJ databases">
        <title>Comparative genomics, transcriptomics and evolutionary studies reveal genomic signatures of adaptation to plant cell wall in hemibiotrophic fungi.</title>
        <authorList>
            <consortium name="DOE Joint Genome Institute"/>
            <person name="Baroncelli R."/>
            <person name="Diaz J.F."/>
            <person name="Benocci T."/>
            <person name="Peng M."/>
            <person name="Battaglia E."/>
            <person name="Haridas S."/>
            <person name="Andreopoulos W."/>
            <person name="Labutti K."/>
            <person name="Pangilinan J."/>
            <person name="Floch G.L."/>
            <person name="Makela M.R."/>
            <person name="Henrissat B."/>
            <person name="Grigoriev I.V."/>
            <person name="Crouch J.A."/>
            <person name="De Vries R.P."/>
            <person name="Sukno S.A."/>
            <person name="Thon M.R."/>
        </authorList>
    </citation>
    <scope>NUCLEOTIDE SEQUENCE</scope>
    <source>
        <strain evidence="2">CBS 125086</strain>
    </source>
</reference>
<evidence type="ECO:0000313" key="3">
    <source>
        <dbReference type="Proteomes" id="UP001230504"/>
    </source>
</evidence>